<keyword evidence="4" id="KW-0393">Immunoglobulin domain</keyword>
<dbReference type="InterPro" id="IPR036116">
    <property type="entry name" value="FN3_sf"/>
</dbReference>
<feature type="signal peptide" evidence="4">
    <location>
        <begin position="1"/>
        <end position="19"/>
    </location>
</feature>
<dbReference type="Proteomes" id="UP000327468">
    <property type="component" value="Chromosome 15"/>
</dbReference>
<reference evidence="6 7" key="1">
    <citation type="submission" date="2019-06" db="EMBL/GenBank/DDBJ databases">
        <title>A chromosome-scale genome assembly of the striped catfish, Pangasianodon hypophthalmus.</title>
        <authorList>
            <person name="Wen M."/>
            <person name="Zahm M."/>
            <person name="Roques C."/>
            <person name="Cabau C."/>
            <person name="Klopp C."/>
            <person name="Donnadieu C."/>
            <person name="Jouanno E."/>
            <person name="Avarre J.-C."/>
            <person name="Campet M."/>
            <person name="Ha T.T.T."/>
            <person name="Dugue R."/>
            <person name="Lampietro C."/>
            <person name="Louis A."/>
            <person name="Herpin A."/>
            <person name="Echchiki A."/>
            <person name="Berthelot C."/>
            <person name="Parey E."/>
            <person name="Roest-Crollius H."/>
            <person name="Braasch I."/>
            <person name="Postlethwait J."/>
            <person name="Bobe J."/>
            <person name="Montfort J."/>
            <person name="Bouchez O."/>
            <person name="Begum T."/>
            <person name="Schartl M."/>
            <person name="Guiguen Y."/>
        </authorList>
    </citation>
    <scope>NUCLEOTIDE SEQUENCE [LARGE SCALE GENOMIC DNA]</scope>
    <source>
        <strain evidence="6 7">Indonesia</strain>
        <tissue evidence="6">Blood</tissue>
    </source>
</reference>
<dbReference type="InterPro" id="IPR007110">
    <property type="entry name" value="Ig-like_dom"/>
</dbReference>
<comment type="caution">
    <text evidence="6">The sequence shown here is derived from an EMBL/GenBank/DDBJ whole genome shotgun (WGS) entry which is preliminary data.</text>
</comment>
<accession>A0A5N5M0W0</accession>
<dbReference type="Gene3D" id="2.60.40.10">
    <property type="entry name" value="Immunoglobulins"/>
    <property type="match status" value="2"/>
</dbReference>
<dbReference type="PANTHER" id="PTHR48485:SF4">
    <property type="entry name" value="INTERLEUKIN-12 SUBUNIT BETA"/>
    <property type="match status" value="1"/>
</dbReference>
<keyword evidence="3 4" id="KW-0325">Glycoprotein</keyword>
<evidence type="ECO:0000313" key="6">
    <source>
        <dbReference type="EMBL" id="KAB5548642.1"/>
    </source>
</evidence>
<dbReference type="SUPFAM" id="SSF49265">
    <property type="entry name" value="Fibronectin type III"/>
    <property type="match status" value="2"/>
</dbReference>
<keyword evidence="4" id="KW-0964">Secreted</keyword>
<gene>
    <name evidence="4" type="primary">IL12B</name>
    <name evidence="6" type="ORF">PHYPO_G00057940</name>
</gene>
<dbReference type="Pfam" id="PF10420">
    <property type="entry name" value="IL12p40_C"/>
    <property type="match status" value="1"/>
</dbReference>
<dbReference type="InterPro" id="IPR019482">
    <property type="entry name" value="IL-12_beta_cen-dom"/>
</dbReference>
<dbReference type="AlphaFoldDB" id="A0A5N5M0W0"/>
<evidence type="ECO:0000256" key="1">
    <source>
        <dbReference type="ARBA" id="ARBA00022729"/>
    </source>
</evidence>
<dbReference type="PROSITE" id="PS50835">
    <property type="entry name" value="IG_LIKE"/>
    <property type="match status" value="1"/>
</dbReference>
<name>A0A5N5M0W0_PANHP</name>
<evidence type="ECO:0000313" key="7">
    <source>
        <dbReference type="Proteomes" id="UP000327468"/>
    </source>
</evidence>
<feature type="domain" description="Ig-like" evidence="5">
    <location>
        <begin position="27"/>
        <end position="104"/>
    </location>
</feature>
<feature type="chain" id="PRO_5024516758" description="Interleukin-12 subunit beta" evidence="4">
    <location>
        <begin position="20"/>
        <end position="316"/>
    </location>
</feature>
<organism evidence="6 7">
    <name type="scientific">Pangasianodon hypophthalmus</name>
    <name type="common">Striped catfish</name>
    <name type="synonym">Helicophagus hypophthalmus</name>
    <dbReference type="NCBI Taxonomy" id="310915"/>
    <lineage>
        <taxon>Eukaryota</taxon>
        <taxon>Metazoa</taxon>
        <taxon>Chordata</taxon>
        <taxon>Craniata</taxon>
        <taxon>Vertebrata</taxon>
        <taxon>Euteleostomi</taxon>
        <taxon>Actinopterygii</taxon>
        <taxon>Neopterygii</taxon>
        <taxon>Teleostei</taxon>
        <taxon>Ostariophysi</taxon>
        <taxon>Siluriformes</taxon>
        <taxon>Pangasiidae</taxon>
        <taxon>Pangasianodon</taxon>
    </lineage>
</organism>
<dbReference type="OrthoDB" id="8670716at2759"/>
<dbReference type="GO" id="GO:0005125">
    <property type="term" value="F:cytokine activity"/>
    <property type="evidence" value="ECO:0007669"/>
    <property type="project" value="UniProtKB-KW"/>
</dbReference>
<dbReference type="GO" id="GO:0005615">
    <property type="term" value="C:extracellular space"/>
    <property type="evidence" value="ECO:0007669"/>
    <property type="project" value="UniProtKB-KW"/>
</dbReference>
<keyword evidence="1 4" id="KW-0732">Signal</keyword>
<comment type="similarity">
    <text evidence="4">Belongs to the IL-12B family.</text>
</comment>
<dbReference type="InterPro" id="IPR013783">
    <property type="entry name" value="Ig-like_fold"/>
</dbReference>
<sequence>MNWIYIFALHLTLLHIGASSTLRVIKPNVIALEVNGNPMEKKTSVELSCGDHFENTEIHWRKNQHNIPAKGNSILVTIEAMLGGNFTCHSASGDVLNHTLVLVSPLDFEKAILLRNDDKEFVTCVARNYSGPFHCSWKWDPIRNGVVVFFRAFRNSSVINCSLDADNAGLTCEDLQCPFSEEVTRINLTLLVRNQYRLEEHQRTFFIHDIIKPGKVSITKAENNEFEWEVPKTWNRPCTFFPLRYEVKVVSHRKDCDETSHDHGGSHSDSIYVSETQYKVSGKKSYTFCVRAQDAFTNKVWSDWSQHKVIKHKSKE</sequence>
<proteinExistence type="inferred from homology"/>
<dbReference type="InterPro" id="IPR015528">
    <property type="entry name" value="IL-12_beta"/>
</dbReference>
<dbReference type="GO" id="GO:0004896">
    <property type="term" value="F:cytokine receptor activity"/>
    <property type="evidence" value="ECO:0007669"/>
    <property type="project" value="UniProtKB-UniRule"/>
</dbReference>
<dbReference type="PANTHER" id="PTHR48485">
    <property type="entry name" value="INTERLEUKIN-12 SUBUNIT BETA-RELATED"/>
    <property type="match status" value="1"/>
</dbReference>
<keyword evidence="2" id="KW-1015">Disulfide bond</keyword>
<evidence type="ECO:0000256" key="4">
    <source>
        <dbReference type="RuleBase" id="RU281113"/>
    </source>
</evidence>
<keyword evidence="4" id="KW-0202">Cytokine</keyword>
<protein>
    <recommendedName>
        <fullName evidence="4">Interleukin-12 subunit beta</fullName>
        <shortName evidence="4">IL-12B</shortName>
    </recommendedName>
    <alternativeName>
        <fullName evidence="4">Cytotoxic lymphocyte maturation factor 40 kDa subunit</fullName>
    </alternativeName>
    <alternativeName>
        <fullName evidence="4">IL-12 subunit p40</fullName>
    </alternativeName>
</protein>
<dbReference type="InterPro" id="IPR050676">
    <property type="entry name" value="IL-12"/>
</dbReference>
<evidence type="ECO:0000256" key="2">
    <source>
        <dbReference type="ARBA" id="ARBA00023157"/>
    </source>
</evidence>
<evidence type="ECO:0000256" key="3">
    <source>
        <dbReference type="ARBA" id="ARBA00023180"/>
    </source>
</evidence>
<dbReference type="PRINTS" id="PR01928">
    <property type="entry name" value="INTRLEUKN12B"/>
</dbReference>
<evidence type="ECO:0000259" key="5">
    <source>
        <dbReference type="PROSITE" id="PS50835"/>
    </source>
</evidence>
<dbReference type="EMBL" id="VFJC01000016">
    <property type="protein sequence ID" value="KAB5548642.1"/>
    <property type="molecule type" value="Genomic_DNA"/>
</dbReference>
<dbReference type="PIRSF" id="PIRSF038007">
    <property type="entry name" value="IL_12_beta"/>
    <property type="match status" value="1"/>
</dbReference>
<comment type="subunit">
    <text evidence="4">Heterodimer with IL12A; disulfide-linked. The heterodimer is known as interleukin IL-12.</text>
</comment>
<keyword evidence="7" id="KW-1185">Reference proteome</keyword>
<comment type="subcellular location">
    <subcellularLocation>
        <location evidence="4">Secreted</location>
    </subcellularLocation>
</comment>